<name>A0AA38S4J2_9ASTR</name>
<dbReference type="Proteomes" id="UP001172457">
    <property type="component" value="Unassembled WGS sequence"/>
</dbReference>
<evidence type="ECO:0008006" key="3">
    <source>
        <dbReference type="Google" id="ProtNLM"/>
    </source>
</evidence>
<evidence type="ECO:0000313" key="2">
    <source>
        <dbReference type="Proteomes" id="UP001172457"/>
    </source>
</evidence>
<dbReference type="PANTHER" id="PTHR46890">
    <property type="entry name" value="NON-LTR RETROLELEMENT REVERSE TRANSCRIPTASE-LIKE PROTEIN-RELATED"/>
    <property type="match status" value="1"/>
</dbReference>
<protein>
    <recommendedName>
        <fullName evidence="3">Reverse transcriptase</fullName>
    </recommendedName>
</protein>
<dbReference type="AlphaFoldDB" id="A0AA38S4J2"/>
<dbReference type="InterPro" id="IPR052343">
    <property type="entry name" value="Retrotransposon-Effector_Assoc"/>
</dbReference>
<proteinExistence type="predicted"/>
<organism evidence="1 2">
    <name type="scientific">Centaurea solstitialis</name>
    <name type="common">yellow star-thistle</name>
    <dbReference type="NCBI Taxonomy" id="347529"/>
    <lineage>
        <taxon>Eukaryota</taxon>
        <taxon>Viridiplantae</taxon>
        <taxon>Streptophyta</taxon>
        <taxon>Embryophyta</taxon>
        <taxon>Tracheophyta</taxon>
        <taxon>Spermatophyta</taxon>
        <taxon>Magnoliopsida</taxon>
        <taxon>eudicotyledons</taxon>
        <taxon>Gunneridae</taxon>
        <taxon>Pentapetalae</taxon>
        <taxon>asterids</taxon>
        <taxon>campanulids</taxon>
        <taxon>Asterales</taxon>
        <taxon>Asteraceae</taxon>
        <taxon>Carduoideae</taxon>
        <taxon>Cardueae</taxon>
        <taxon>Centaureinae</taxon>
        <taxon>Centaurea</taxon>
    </lineage>
</organism>
<comment type="caution">
    <text evidence="1">The sequence shown here is derived from an EMBL/GenBank/DDBJ whole genome shotgun (WGS) entry which is preliminary data.</text>
</comment>
<keyword evidence="2" id="KW-1185">Reference proteome</keyword>
<dbReference type="EMBL" id="JARYMX010000017">
    <property type="protein sequence ID" value="KAJ9536519.1"/>
    <property type="molecule type" value="Genomic_DNA"/>
</dbReference>
<evidence type="ECO:0000313" key="1">
    <source>
        <dbReference type="EMBL" id="KAJ9536519.1"/>
    </source>
</evidence>
<accession>A0AA38S4J2</accession>
<dbReference type="PANTHER" id="PTHR46890:SF48">
    <property type="entry name" value="RNA-DIRECTED DNA POLYMERASE"/>
    <property type="match status" value="1"/>
</dbReference>
<gene>
    <name evidence="1" type="ORF">OSB04_un000271</name>
</gene>
<sequence>MLSRVMNRNARDTVSSVEQGCSRYSLECGTGMLEILSRVLNSATRDTVSSALRDENLAVRQRAKVKWLKEGDSNTRFFHNTVKEKCHVQRIQSVCDMGGTFVYDDDVGLAFIEHFTSFLGKRDGSLQHILEPDSFEHRISFADSLEMIRPISDLDIKNAMFGIGNDKAPGSDGFSSRFFKAAWEVVGNDVCISINNFFYNGRLLKELNHTLICLLPKIPNATSVSDYRPIACCSVLYKCISKIIVDRMKPVLDGVSVNESKSNTISTRLS</sequence>
<reference evidence="1" key="1">
    <citation type="submission" date="2023-03" db="EMBL/GenBank/DDBJ databases">
        <title>Chromosome-scale reference genome and RAD-based genetic map of yellow starthistle (Centaurea solstitialis) reveal putative structural variation and QTLs associated with invader traits.</title>
        <authorList>
            <person name="Reatini B."/>
            <person name="Cang F.A."/>
            <person name="Jiang Q."/>
            <person name="Mckibben M.T.W."/>
            <person name="Barker M.S."/>
            <person name="Rieseberg L.H."/>
            <person name="Dlugosch K.M."/>
        </authorList>
    </citation>
    <scope>NUCLEOTIDE SEQUENCE</scope>
    <source>
        <strain evidence="1">CAN-66</strain>
        <tissue evidence="1">Leaf</tissue>
    </source>
</reference>